<dbReference type="Gene3D" id="3.90.25.10">
    <property type="entry name" value="UDP-galactose 4-epimerase, domain 1"/>
    <property type="match status" value="1"/>
</dbReference>
<comment type="similarity">
    <text evidence="1">Belongs to the NAD(P)-dependent epimerase/dehydratase family.</text>
</comment>
<dbReference type="Pfam" id="PF01370">
    <property type="entry name" value="Epimerase"/>
    <property type="match status" value="1"/>
</dbReference>
<dbReference type="AlphaFoldDB" id="A0A1A8Z1X0"/>
<organism evidence="3 4">
    <name type="scientific">Micromonospora auratinigra</name>
    <dbReference type="NCBI Taxonomy" id="261654"/>
    <lineage>
        <taxon>Bacteria</taxon>
        <taxon>Bacillati</taxon>
        <taxon>Actinomycetota</taxon>
        <taxon>Actinomycetes</taxon>
        <taxon>Micromonosporales</taxon>
        <taxon>Micromonosporaceae</taxon>
        <taxon>Micromonospora</taxon>
    </lineage>
</organism>
<dbReference type="InterPro" id="IPR001509">
    <property type="entry name" value="Epimerase_deHydtase"/>
</dbReference>
<dbReference type="PATRIC" id="fig|261654.4.peg.313"/>
<sequence>MVVTGGAGFIGANLCRELATRPGVERVVAMDNLSTGSAENLAGLDVELVEASILDRDALDEVVEGAAAVVHLAARPSVPRSVADPVASHEANATGTLRVLEACRRHDARIVAASSSSVYGSVTHLPKHEELATWPRSPYAASKLATEAYVLAYGATYQMSTLAFRFFNVYGPLQAAGHAYAAVVPTFIDAALRGAPLPVHGDGRQTRDFTFVGSVVGVLAEAAVRGVRSAEPVNLAFGSRTSLLDLVAHLEELLGMAVRVERQPPRTGDVRDSQAADDRLRRLFPDLTPVPLTVGLARTVDWFRGLPQYADRVATTPAREPVGTP</sequence>
<feature type="domain" description="NAD-dependent epimerase/dehydratase" evidence="2">
    <location>
        <begin position="1"/>
        <end position="225"/>
    </location>
</feature>
<accession>A0A1A8Z1X0</accession>
<name>A0A1A8Z1X0_9ACTN</name>
<dbReference type="Proteomes" id="UP000199385">
    <property type="component" value="Chromosome I"/>
</dbReference>
<proteinExistence type="inferred from homology"/>
<evidence type="ECO:0000313" key="4">
    <source>
        <dbReference type="Proteomes" id="UP000199385"/>
    </source>
</evidence>
<gene>
    <name evidence="3" type="ORF">GA0070611_0310</name>
</gene>
<dbReference type="Gene3D" id="3.40.50.720">
    <property type="entry name" value="NAD(P)-binding Rossmann-like Domain"/>
    <property type="match status" value="1"/>
</dbReference>
<protein>
    <submittedName>
        <fullName evidence="3">UDP-glucose 4-epimerase</fullName>
    </submittedName>
</protein>
<evidence type="ECO:0000256" key="1">
    <source>
        <dbReference type="ARBA" id="ARBA00007637"/>
    </source>
</evidence>
<reference evidence="4" key="1">
    <citation type="submission" date="2016-06" db="EMBL/GenBank/DDBJ databases">
        <authorList>
            <person name="Varghese N."/>
            <person name="Submissions Spin"/>
        </authorList>
    </citation>
    <scope>NUCLEOTIDE SEQUENCE [LARGE SCALE GENOMIC DNA]</scope>
    <source>
        <strain evidence="4">DSM 44815</strain>
    </source>
</reference>
<evidence type="ECO:0000313" key="3">
    <source>
        <dbReference type="EMBL" id="SBT37757.1"/>
    </source>
</evidence>
<evidence type="ECO:0000259" key="2">
    <source>
        <dbReference type="Pfam" id="PF01370"/>
    </source>
</evidence>
<dbReference type="EMBL" id="LT594323">
    <property type="protein sequence ID" value="SBT37757.1"/>
    <property type="molecule type" value="Genomic_DNA"/>
</dbReference>
<keyword evidence="4" id="KW-1185">Reference proteome</keyword>
<dbReference type="InterPro" id="IPR036291">
    <property type="entry name" value="NAD(P)-bd_dom_sf"/>
</dbReference>
<dbReference type="SUPFAM" id="SSF51735">
    <property type="entry name" value="NAD(P)-binding Rossmann-fold domains"/>
    <property type="match status" value="1"/>
</dbReference>
<dbReference type="PANTHER" id="PTHR43000">
    <property type="entry name" value="DTDP-D-GLUCOSE 4,6-DEHYDRATASE-RELATED"/>
    <property type="match status" value="1"/>
</dbReference>
<dbReference type="STRING" id="261654.GA0070611_0310"/>
<dbReference type="RefSeq" id="WP_231921590.1">
    <property type="nucleotide sequence ID" value="NZ_LT594323.1"/>
</dbReference>